<reference evidence="1 2" key="1">
    <citation type="submission" date="2014-04" db="EMBL/GenBank/DDBJ databases">
        <authorList>
            <person name="Sears C."/>
            <person name="Carroll K."/>
            <person name="Sack B.R."/>
            <person name="Qadri F."/>
            <person name="Myers L.L."/>
            <person name="Chung G.-T."/>
            <person name="Escheverria P."/>
            <person name="Fraser C.M."/>
            <person name="Sadzewicz L."/>
            <person name="Shefchek K.A."/>
            <person name="Tallon L."/>
            <person name="Das S.P."/>
            <person name="Daugherty S."/>
            <person name="Mongodin E.F."/>
        </authorList>
    </citation>
    <scope>NUCLEOTIDE SEQUENCE [LARGE SCALE GENOMIC DNA]</scope>
    <source>
        <strain evidence="1 2">3978 T3 ii</strain>
    </source>
</reference>
<dbReference type="Proteomes" id="UP000028013">
    <property type="component" value="Unassembled WGS sequence"/>
</dbReference>
<proteinExistence type="predicted"/>
<sequence>MNEGKVYDIDLWFLLEGAIRVSIHLLKGITKASIHLYLDTWNV</sequence>
<protein>
    <submittedName>
        <fullName evidence="1">Uncharacterized protein</fullName>
    </submittedName>
</protein>
<dbReference type="EMBL" id="JNHN01000096">
    <property type="protein sequence ID" value="KDS56746.1"/>
    <property type="molecule type" value="Genomic_DNA"/>
</dbReference>
<comment type="caution">
    <text evidence="1">The sequence shown here is derived from an EMBL/GenBank/DDBJ whole genome shotgun (WGS) entry which is preliminary data.</text>
</comment>
<evidence type="ECO:0000313" key="2">
    <source>
        <dbReference type="Proteomes" id="UP000028013"/>
    </source>
</evidence>
<evidence type="ECO:0000313" key="1">
    <source>
        <dbReference type="EMBL" id="KDS56746.1"/>
    </source>
</evidence>
<accession>A0A078S9C3</accession>
<dbReference type="AlphaFoldDB" id="A0A078S9C3"/>
<name>A0A078S9C3_BACUN</name>
<gene>
    <name evidence="1" type="ORF">M094_4038</name>
</gene>
<organism evidence="1 2">
    <name type="scientific">Bacteroides uniformis str. 3978 T3 ii</name>
    <dbReference type="NCBI Taxonomy" id="1339349"/>
    <lineage>
        <taxon>Bacteria</taxon>
        <taxon>Pseudomonadati</taxon>
        <taxon>Bacteroidota</taxon>
        <taxon>Bacteroidia</taxon>
        <taxon>Bacteroidales</taxon>
        <taxon>Bacteroidaceae</taxon>
        <taxon>Bacteroides</taxon>
    </lineage>
</organism>